<keyword evidence="3" id="KW-1185">Reference proteome</keyword>
<accession>A0ABZ2YZQ7</accession>
<dbReference type="RefSeq" id="WP_341840248.1">
    <property type="nucleotide sequence ID" value="NZ_CP149792.1"/>
</dbReference>
<evidence type="ECO:0000313" key="3">
    <source>
        <dbReference type="Proteomes" id="UP001449657"/>
    </source>
</evidence>
<evidence type="ECO:0000256" key="1">
    <source>
        <dbReference type="SAM" id="SignalP"/>
    </source>
</evidence>
<feature type="signal peptide" evidence="1">
    <location>
        <begin position="1"/>
        <end position="26"/>
    </location>
</feature>
<name>A0ABZ2YZQ7_9BACT</name>
<organism evidence="2 3">
    <name type="scientific">Chitinophaga caseinilytica</name>
    <dbReference type="NCBI Taxonomy" id="2267521"/>
    <lineage>
        <taxon>Bacteria</taxon>
        <taxon>Pseudomonadati</taxon>
        <taxon>Bacteroidota</taxon>
        <taxon>Chitinophagia</taxon>
        <taxon>Chitinophagales</taxon>
        <taxon>Chitinophagaceae</taxon>
        <taxon>Chitinophaga</taxon>
    </lineage>
</organism>
<proteinExistence type="predicted"/>
<dbReference type="Proteomes" id="UP001449657">
    <property type="component" value="Chromosome"/>
</dbReference>
<dbReference type="EMBL" id="CP150096">
    <property type="protein sequence ID" value="WZN45496.1"/>
    <property type="molecule type" value="Genomic_DNA"/>
</dbReference>
<keyword evidence="1" id="KW-0732">Signal</keyword>
<evidence type="ECO:0000313" key="2">
    <source>
        <dbReference type="EMBL" id="WZN45496.1"/>
    </source>
</evidence>
<gene>
    <name evidence="2" type="ORF">WJU22_21595</name>
</gene>
<sequence length="131" mass="14405">MKKILLCTLFCFIAFAPAFNISQANAAVAKVFSQVYGFKTWDDYPHSPAPASYTVALNTGGSATMVVYGNPLSPDYITVDGYLMTATSTSHSFDGLETIEEWTGTVNGTPMRFKARQIYNYLTLQGWYGSL</sequence>
<feature type="chain" id="PRO_5045899567" evidence="1">
    <location>
        <begin position="27"/>
        <end position="131"/>
    </location>
</feature>
<protein>
    <submittedName>
        <fullName evidence="2">Uncharacterized protein</fullName>
    </submittedName>
</protein>
<reference evidence="2 3" key="1">
    <citation type="submission" date="2024-03" db="EMBL/GenBank/DDBJ databases">
        <title>Chitinophaga caseinilytica sp. nov., a casein hydrolysing bacterium isolated from forest soil.</title>
        <authorList>
            <person name="Lee D.S."/>
            <person name="Han D.M."/>
            <person name="Baek J.H."/>
            <person name="Choi D.G."/>
            <person name="Jeon J.H."/>
            <person name="Jeon C.O."/>
        </authorList>
    </citation>
    <scope>NUCLEOTIDE SEQUENCE [LARGE SCALE GENOMIC DNA]</scope>
    <source>
        <strain evidence="2 3">KACC 19118</strain>
    </source>
</reference>